<gene>
    <name evidence="3" type="ORF">ATO11_01470</name>
</gene>
<keyword evidence="1 3" id="KW-0808">Transferase</keyword>
<dbReference type="SUPFAM" id="SSF55729">
    <property type="entry name" value="Acyl-CoA N-acyltransferases (Nat)"/>
    <property type="match status" value="1"/>
</dbReference>
<evidence type="ECO:0000313" key="4">
    <source>
        <dbReference type="Proteomes" id="UP000036938"/>
    </source>
</evidence>
<dbReference type="STRING" id="1317121.ATO11_01470"/>
<dbReference type="CDD" id="cd04301">
    <property type="entry name" value="NAT_SF"/>
    <property type="match status" value="1"/>
</dbReference>
<proteinExistence type="predicted"/>
<dbReference type="EMBL" id="AQQZ01000001">
    <property type="protein sequence ID" value="KNG95323.1"/>
    <property type="molecule type" value="Genomic_DNA"/>
</dbReference>
<reference evidence="3 4" key="1">
    <citation type="journal article" date="2015" name="Int. J. Syst. Evol. Microbiol.">
        <title>Aestuariivita atlantica sp. nov., isolated from deep sea sediment of the Atlantic Ocean.</title>
        <authorList>
            <person name="Li G."/>
            <person name="Lai Q."/>
            <person name="Du Y."/>
            <person name="Liu X."/>
            <person name="Sun F."/>
            <person name="Shao Z."/>
        </authorList>
    </citation>
    <scope>NUCLEOTIDE SEQUENCE [LARGE SCALE GENOMIC DNA]</scope>
    <source>
        <strain evidence="3 4">22II-S11-z3</strain>
    </source>
</reference>
<dbReference type="PANTHER" id="PTHR13947:SF37">
    <property type="entry name" value="LD18367P"/>
    <property type="match status" value="1"/>
</dbReference>
<dbReference type="PANTHER" id="PTHR13947">
    <property type="entry name" value="GNAT FAMILY N-ACETYLTRANSFERASE"/>
    <property type="match status" value="1"/>
</dbReference>
<comment type="caution">
    <text evidence="3">The sequence shown here is derived from an EMBL/GenBank/DDBJ whole genome shotgun (WGS) entry which is preliminary data.</text>
</comment>
<evidence type="ECO:0000256" key="1">
    <source>
        <dbReference type="ARBA" id="ARBA00022679"/>
    </source>
</evidence>
<accession>A0A0L1JVA0</accession>
<dbReference type="Gene3D" id="3.40.630.30">
    <property type="match status" value="1"/>
</dbReference>
<dbReference type="InterPro" id="IPR016181">
    <property type="entry name" value="Acyl_CoA_acyltransferase"/>
</dbReference>
<dbReference type="GO" id="GO:0008080">
    <property type="term" value="F:N-acetyltransferase activity"/>
    <property type="evidence" value="ECO:0007669"/>
    <property type="project" value="InterPro"/>
</dbReference>
<keyword evidence="4" id="KW-1185">Reference proteome</keyword>
<dbReference type="PATRIC" id="fig|1317121.7.peg.293"/>
<dbReference type="RefSeq" id="WP_050529045.1">
    <property type="nucleotide sequence ID" value="NZ_AQQZ01000001.1"/>
</dbReference>
<protein>
    <submittedName>
        <fullName evidence="3">Acetyltransferase</fullName>
    </submittedName>
</protein>
<name>A0A0L1JVA0_9RHOB</name>
<dbReference type="InterPro" id="IPR000182">
    <property type="entry name" value="GNAT_dom"/>
</dbReference>
<sequence>MDAVLREYVPADRAWLVAAHGRLYARDEGFDDTFAPLVNDILAAFEAGHDPARETGWVAEVEGRSVGSIFCVDAGDGRAKLRLFLVDPVARGQRLGARLLEACMGFAQARGYRGMVLWTHAEHRAACALYQRAGWRCLRSEPVRSFGVDLTEQTWEIDFR</sequence>
<evidence type="ECO:0000313" key="3">
    <source>
        <dbReference type="EMBL" id="KNG95323.1"/>
    </source>
</evidence>
<dbReference type="PROSITE" id="PS51186">
    <property type="entry name" value="GNAT"/>
    <property type="match status" value="1"/>
</dbReference>
<organism evidence="3 4">
    <name type="scientific">Pseudaestuariivita atlantica</name>
    <dbReference type="NCBI Taxonomy" id="1317121"/>
    <lineage>
        <taxon>Bacteria</taxon>
        <taxon>Pseudomonadati</taxon>
        <taxon>Pseudomonadota</taxon>
        <taxon>Alphaproteobacteria</taxon>
        <taxon>Rhodobacterales</taxon>
        <taxon>Paracoccaceae</taxon>
        <taxon>Pseudaestuariivita</taxon>
    </lineage>
</organism>
<evidence type="ECO:0000259" key="2">
    <source>
        <dbReference type="PROSITE" id="PS51186"/>
    </source>
</evidence>
<dbReference type="OrthoDB" id="273614at2"/>
<feature type="domain" description="N-acetyltransferase" evidence="2">
    <location>
        <begin position="3"/>
        <end position="160"/>
    </location>
</feature>
<dbReference type="InterPro" id="IPR050769">
    <property type="entry name" value="NAT_camello-type"/>
</dbReference>
<dbReference type="Proteomes" id="UP000036938">
    <property type="component" value="Unassembled WGS sequence"/>
</dbReference>
<dbReference type="Pfam" id="PF00583">
    <property type="entry name" value="Acetyltransf_1"/>
    <property type="match status" value="1"/>
</dbReference>
<dbReference type="AlphaFoldDB" id="A0A0L1JVA0"/>